<keyword evidence="11" id="KW-1185">Reference proteome</keyword>
<feature type="transmembrane region" description="Helical" evidence="7">
    <location>
        <begin position="221"/>
        <end position="242"/>
    </location>
</feature>
<feature type="region of interest" description="Disordered" evidence="8">
    <location>
        <begin position="1"/>
        <end position="23"/>
    </location>
</feature>
<dbReference type="InterPro" id="IPR035906">
    <property type="entry name" value="MetI-like_sf"/>
</dbReference>
<feature type="compositionally biased region" description="Low complexity" evidence="8">
    <location>
        <begin position="1"/>
        <end position="10"/>
    </location>
</feature>
<dbReference type="SUPFAM" id="SSF161098">
    <property type="entry name" value="MetI-like"/>
    <property type="match status" value="1"/>
</dbReference>
<feature type="transmembrane region" description="Helical" evidence="7">
    <location>
        <begin position="101"/>
        <end position="123"/>
    </location>
</feature>
<evidence type="ECO:0000313" key="10">
    <source>
        <dbReference type="EMBL" id="GGN76825.1"/>
    </source>
</evidence>
<evidence type="ECO:0000256" key="4">
    <source>
        <dbReference type="ARBA" id="ARBA00022692"/>
    </source>
</evidence>
<evidence type="ECO:0000256" key="5">
    <source>
        <dbReference type="ARBA" id="ARBA00022989"/>
    </source>
</evidence>
<feature type="region of interest" description="Disordered" evidence="8">
    <location>
        <begin position="360"/>
        <end position="398"/>
    </location>
</feature>
<organism evidence="10 11">
    <name type="scientific">Agrococcus terreus</name>
    <dbReference type="NCBI Taxonomy" id="574649"/>
    <lineage>
        <taxon>Bacteria</taxon>
        <taxon>Bacillati</taxon>
        <taxon>Actinomycetota</taxon>
        <taxon>Actinomycetes</taxon>
        <taxon>Micrococcales</taxon>
        <taxon>Microbacteriaceae</taxon>
        <taxon>Agrococcus</taxon>
    </lineage>
</organism>
<comment type="caution">
    <text evidence="10">The sequence shown here is derived from an EMBL/GenBank/DDBJ whole genome shotgun (WGS) entry which is preliminary data.</text>
</comment>
<evidence type="ECO:0000256" key="3">
    <source>
        <dbReference type="ARBA" id="ARBA00022475"/>
    </source>
</evidence>
<keyword evidence="5 7" id="KW-1133">Transmembrane helix</keyword>
<reference evidence="11" key="1">
    <citation type="journal article" date="2019" name="Int. J. Syst. Evol. Microbiol.">
        <title>The Global Catalogue of Microorganisms (GCM) 10K type strain sequencing project: providing services to taxonomists for standard genome sequencing and annotation.</title>
        <authorList>
            <consortium name="The Broad Institute Genomics Platform"/>
            <consortium name="The Broad Institute Genome Sequencing Center for Infectious Disease"/>
            <person name="Wu L."/>
            <person name="Ma J."/>
        </authorList>
    </citation>
    <scope>NUCLEOTIDE SEQUENCE [LARGE SCALE GENOMIC DNA]</scope>
    <source>
        <strain evidence="11">CGMCC 1.6960</strain>
    </source>
</reference>
<evidence type="ECO:0000256" key="2">
    <source>
        <dbReference type="ARBA" id="ARBA00022448"/>
    </source>
</evidence>
<keyword evidence="3" id="KW-1003">Cell membrane</keyword>
<feature type="transmembrane region" description="Helical" evidence="7">
    <location>
        <begin position="274"/>
        <end position="294"/>
    </location>
</feature>
<evidence type="ECO:0000256" key="6">
    <source>
        <dbReference type="ARBA" id="ARBA00023136"/>
    </source>
</evidence>
<dbReference type="CDD" id="cd06261">
    <property type="entry name" value="TM_PBP2"/>
    <property type="match status" value="1"/>
</dbReference>
<accession>A0ABQ2KBM2</accession>
<evidence type="ECO:0000256" key="8">
    <source>
        <dbReference type="SAM" id="MobiDB-lite"/>
    </source>
</evidence>
<feature type="transmembrane region" description="Helical" evidence="7">
    <location>
        <begin position="28"/>
        <end position="55"/>
    </location>
</feature>
<dbReference type="EMBL" id="BMLM01000001">
    <property type="protein sequence ID" value="GGN76825.1"/>
    <property type="molecule type" value="Genomic_DNA"/>
</dbReference>
<feature type="transmembrane region" description="Helical" evidence="7">
    <location>
        <begin position="327"/>
        <end position="346"/>
    </location>
</feature>
<feature type="transmembrane region" description="Helical" evidence="7">
    <location>
        <begin position="143"/>
        <end position="163"/>
    </location>
</feature>
<evidence type="ECO:0000313" key="11">
    <source>
        <dbReference type="Proteomes" id="UP000626982"/>
    </source>
</evidence>
<feature type="transmembrane region" description="Helical" evidence="7">
    <location>
        <begin position="184"/>
        <end position="201"/>
    </location>
</feature>
<dbReference type="Pfam" id="PF00528">
    <property type="entry name" value="BPD_transp_1"/>
    <property type="match status" value="1"/>
</dbReference>
<dbReference type="InterPro" id="IPR000515">
    <property type="entry name" value="MetI-like"/>
</dbReference>
<keyword evidence="4 7" id="KW-0812">Transmembrane</keyword>
<dbReference type="Gene3D" id="1.10.3720.10">
    <property type="entry name" value="MetI-like"/>
    <property type="match status" value="2"/>
</dbReference>
<gene>
    <name evidence="10" type="ORF">GCM10010968_00610</name>
</gene>
<dbReference type="PANTHER" id="PTHR30193:SF37">
    <property type="entry name" value="INNER MEMBRANE ABC TRANSPORTER PERMEASE PROTEIN YCJO"/>
    <property type="match status" value="1"/>
</dbReference>
<dbReference type="RefSeq" id="WP_188714813.1">
    <property type="nucleotide sequence ID" value="NZ_BAABBD010000001.1"/>
</dbReference>
<feature type="domain" description="ABC transmembrane type-1" evidence="9">
    <location>
        <begin position="98"/>
        <end position="347"/>
    </location>
</feature>
<proteinExistence type="inferred from homology"/>
<dbReference type="PROSITE" id="PS50928">
    <property type="entry name" value="ABC_TM1"/>
    <property type="match status" value="1"/>
</dbReference>
<dbReference type="PANTHER" id="PTHR30193">
    <property type="entry name" value="ABC TRANSPORTER PERMEASE PROTEIN"/>
    <property type="match status" value="1"/>
</dbReference>
<comment type="similarity">
    <text evidence="7">Belongs to the binding-protein-dependent transport system permease family.</text>
</comment>
<keyword evidence="6 7" id="KW-0472">Membrane</keyword>
<keyword evidence="2 7" id="KW-0813">Transport</keyword>
<sequence length="398" mass="42305">MTTTSNAPAPRTRRRGGRGPAGNRGEAVAGWLFTLPALLIIGVFLIAPIALALWVSFTDWNGRNSPLFNDRVDVVGLDNYAAITTEDSLLRELFGRSIRNNVYYVLLVVPLQTALALFLAVQVNRRLLRAKGFFRTAFYFPSVTSSIAITGVFLFLFSATGVVNRILAFFSVQGPNWFADPRGLVHIALGAVGVGGAPAGWDAPGFLGVSAWQWIAGPSVAQSVLIMLAIFTTSGTFMLLFLAGLQNIGAEVGEAAVMDGAGPVRTFFSVTLPMLKPTLFTVLTLGLIGTWQVFDQVYLTRGTPAAPTLTSPAYLAYNQAFEGNEPGIAAAIAFILFLIIIAMTLIQRFALADRDPSGFGRDRRNRRAVDGGRGDGGMAQGAARVQAGPQSGTGGGLT</sequence>
<evidence type="ECO:0000256" key="1">
    <source>
        <dbReference type="ARBA" id="ARBA00004651"/>
    </source>
</evidence>
<dbReference type="Proteomes" id="UP000626982">
    <property type="component" value="Unassembled WGS sequence"/>
</dbReference>
<feature type="compositionally biased region" description="Basic and acidic residues" evidence="8">
    <location>
        <begin position="360"/>
        <end position="373"/>
    </location>
</feature>
<dbReference type="InterPro" id="IPR051393">
    <property type="entry name" value="ABC_transporter_permease"/>
</dbReference>
<comment type="subcellular location">
    <subcellularLocation>
        <location evidence="1 7">Cell membrane</location>
        <topology evidence="1 7">Multi-pass membrane protein</topology>
    </subcellularLocation>
</comment>
<evidence type="ECO:0000259" key="9">
    <source>
        <dbReference type="PROSITE" id="PS50928"/>
    </source>
</evidence>
<evidence type="ECO:0000256" key="7">
    <source>
        <dbReference type="RuleBase" id="RU363032"/>
    </source>
</evidence>
<protein>
    <submittedName>
        <fullName evidence="10">ABC transporter permease</fullName>
    </submittedName>
</protein>
<name>A0ABQ2KBM2_9MICO</name>